<reference evidence="2 3" key="1">
    <citation type="journal article" date="2011" name="Stand. Genomic Sci.">
        <title>Complete genome sequence of Thermomonospora curvata type strain (B9).</title>
        <authorList>
            <person name="Chertkov O."/>
            <person name="Sikorski J."/>
            <person name="Nolan M."/>
            <person name="Lapidus A."/>
            <person name="Lucas S."/>
            <person name="Del Rio T.G."/>
            <person name="Tice H."/>
            <person name="Cheng J.F."/>
            <person name="Goodwin L."/>
            <person name="Pitluck S."/>
            <person name="Liolios K."/>
            <person name="Ivanova N."/>
            <person name="Mavromatis K."/>
            <person name="Mikhailova N."/>
            <person name="Ovchinnikova G."/>
            <person name="Pati A."/>
            <person name="Chen A."/>
            <person name="Palaniappan K."/>
            <person name="Djao O.D."/>
            <person name="Land M."/>
            <person name="Hauser L."/>
            <person name="Chang Y.J."/>
            <person name="Jeffries C.D."/>
            <person name="Brettin T."/>
            <person name="Han C."/>
            <person name="Detter J.C."/>
            <person name="Rohde M."/>
            <person name="Goker M."/>
            <person name="Woyke T."/>
            <person name="Bristow J."/>
            <person name="Eisen J.A."/>
            <person name="Markowitz V."/>
            <person name="Hugenholtz P."/>
            <person name="Klenk H.P."/>
            <person name="Kyrpides N.C."/>
        </authorList>
    </citation>
    <scope>NUCLEOTIDE SEQUENCE [LARGE SCALE GENOMIC DNA]</scope>
    <source>
        <strain evidence="3">ATCC 19995 / DSM 43183 / JCM 3096 / KCTC 9072 / NBRC 15933 / NCIMB 10081 / Henssen B9</strain>
    </source>
</reference>
<evidence type="ECO:0000313" key="2">
    <source>
        <dbReference type="EMBL" id="ACY96704.1"/>
    </source>
</evidence>
<feature type="chain" id="PRO_5038518862" description="Secreted protein" evidence="1">
    <location>
        <begin position="22"/>
        <end position="250"/>
    </location>
</feature>
<dbReference type="AlphaFoldDB" id="D1A8K9"/>
<proteinExistence type="predicted"/>
<evidence type="ECO:0008006" key="4">
    <source>
        <dbReference type="Google" id="ProtNLM"/>
    </source>
</evidence>
<gene>
    <name evidence="2" type="ordered locus">Tcur_1119</name>
</gene>
<dbReference type="HOGENOM" id="CLU_1194189_0_0_11"/>
<keyword evidence="1" id="KW-0732">Signal</keyword>
<dbReference type="RefSeq" id="WP_012851488.1">
    <property type="nucleotide sequence ID" value="NC_013510.1"/>
</dbReference>
<evidence type="ECO:0000256" key="1">
    <source>
        <dbReference type="SAM" id="SignalP"/>
    </source>
</evidence>
<feature type="signal peptide" evidence="1">
    <location>
        <begin position="1"/>
        <end position="21"/>
    </location>
</feature>
<name>D1A8K9_THECD</name>
<protein>
    <recommendedName>
        <fullName evidence="4">Secreted protein</fullName>
    </recommendedName>
</protein>
<dbReference type="OrthoDB" id="4461339at2"/>
<sequence>MRRPRLLAGLAALAVSAGLLAGPATTAQADTSYQPSNADFADCPKLPSGTLPLLWNCISINLVEGQMKLGSLKQDLTKPVKITVAMGLKGGKLTLVEGGIKSDPISINPLPLPVDLLGITVQVQQAGQIKPAPILPKTIPLKIKLNHWLLGNNCYIGSEANPIAITPNLSNLALTSINNVPVITTTISDDAFAVPAVSTCGLLGNPAINSVVGLPSPAGANSATMKAVVRVKNYRLGQITGQYAADNNIA</sequence>
<dbReference type="Proteomes" id="UP000001918">
    <property type="component" value="Chromosome"/>
</dbReference>
<organism evidence="2 3">
    <name type="scientific">Thermomonospora curvata (strain ATCC 19995 / DSM 43183 / JCM 3096 / KCTC 9072 / NBRC 15933 / NCIMB 10081 / Henssen B9)</name>
    <dbReference type="NCBI Taxonomy" id="471852"/>
    <lineage>
        <taxon>Bacteria</taxon>
        <taxon>Bacillati</taxon>
        <taxon>Actinomycetota</taxon>
        <taxon>Actinomycetes</taxon>
        <taxon>Streptosporangiales</taxon>
        <taxon>Thermomonosporaceae</taxon>
        <taxon>Thermomonospora</taxon>
    </lineage>
</organism>
<keyword evidence="3" id="KW-1185">Reference proteome</keyword>
<dbReference type="KEGG" id="tcu:Tcur_1119"/>
<accession>D1A8K9</accession>
<evidence type="ECO:0000313" key="3">
    <source>
        <dbReference type="Proteomes" id="UP000001918"/>
    </source>
</evidence>
<dbReference type="EMBL" id="CP001738">
    <property type="protein sequence ID" value="ACY96704.1"/>
    <property type="molecule type" value="Genomic_DNA"/>
</dbReference>